<proteinExistence type="predicted"/>
<name>A0A2H1VEQ9_SPOFR</name>
<gene>
    <name evidence="2" type="ORF">SFRICE_002834</name>
</gene>
<sequence>MEKNEQEISFDTPNLPNHRFQQPLNSLPRKAGNALVTPLVFQVSMGGGDCILSGDLSARLPAYKKNSNI</sequence>
<dbReference type="AlphaFoldDB" id="A0A2H1VEQ9"/>
<evidence type="ECO:0000313" key="2">
    <source>
        <dbReference type="EMBL" id="SOQ39309.1"/>
    </source>
</evidence>
<feature type="region of interest" description="Disordered" evidence="1">
    <location>
        <begin position="1"/>
        <end position="25"/>
    </location>
</feature>
<dbReference type="EMBL" id="ODYU01002164">
    <property type="protein sequence ID" value="SOQ39309.1"/>
    <property type="molecule type" value="Genomic_DNA"/>
</dbReference>
<reference evidence="2" key="1">
    <citation type="submission" date="2016-07" db="EMBL/GenBank/DDBJ databases">
        <authorList>
            <person name="Bretaudeau A."/>
        </authorList>
    </citation>
    <scope>NUCLEOTIDE SEQUENCE</scope>
    <source>
        <strain evidence="2">Rice</strain>
        <tissue evidence="2">Whole body</tissue>
    </source>
</reference>
<accession>A0A2H1VEQ9</accession>
<evidence type="ECO:0000256" key="1">
    <source>
        <dbReference type="SAM" id="MobiDB-lite"/>
    </source>
</evidence>
<feature type="compositionally biased region" description="Polar residues" evidence="1">
    <location>
        <begin position="7"/>
        <end position="25"/>
    </location>
</feature>
<organism evidence="2">
    <name type="scientific">Spodoptera frugiperda</name>
    <name type="common">Fall armyworm</name>
    <dbReference type="NCBI Taxonomy" id="7108"/>
    <lineage>
        <taxon>Eukaryota</taxon>
        <taxon>Metazoa</taxon>
        <taxon>Ecdysozoa</taxon>
        <taxon>Arthropoda</taxon>
        <taxon>Hexapoda</taxon>
        <taxon>Insecta</taxon>
        <taxon>Pterygota</taxon>
        <taxon>Neoptera</taxon>
        <taxon>Endopterygota</taxon>
        <taxon>Lepidoptera</taxon>
        <taxon>Glossata</taxon>
        <taxon>Ditrysia</taxon>
        <taxon>Noctuoidea</taxon>
        <taxon>Noctuidae</taxon>
        <taxon>Amphipyrinae</taxon>
        <taxon>Spodoptera</taxon>
    </lineage>
</organism>
<protein>
    <submittedName>
        <fullName evidence="2">SFRICE_002834</fullName>
    </submittedName>
</protein>